<dbReference type="Gene3D" id="3.80.10.10">
    <property type="entry name" value="Ribonuclease Inhibitor"/>
    <property type="match status" value="1"/>
</dbReference>
<evidence type="ECO:0000256" key="3">
    <source>
        <dbReference type="SAM" id="SignalP"/>
    </source>
</evidence>
<evidence type="ECO:0000313" key="4">
    <source>
        <dbReference type="EMBL" id="KAK8935703.1"/>
    </source>
</evidence>
<evidence type="ECO:0000313" key="5">
    <source>
        <dbReference type="Proteomes" id="UP001418222"/>
    </source>
</evidence>
<feature type="compositionally biased region" description="Pro residues" evidence="2">
    <location>
        <begin position="47"/>
        <end position="57"/>
    </location>
</feature>
<feature type="region of interest" description="Disordered" evidence="2">
    <location>
        <begin position="27"/>
        <end position="66"/>
    </location>
</feature>
<dbReference type="AlphaFoldDB" id="A0AAP0G3N5"/>
<dbReference type="Pfam" id="PF00560">
    <property type="entry name" value="LRR_1"/>
    <property type="match status" value="1"/>
</dbReference>
<protein>
    <submittedName>
        <fullName evidence="4">Polygalacturonase inhibitor 2</fullName>
    </submittedName>
</protein>
<evidence type="ECO:0000256" key="1">
    <source>
        <dbReference type="ARBA" id="ARBA00004196"/>
    </source>
</evidence>
<gene>
    <name evidence="4" type="primary">PGIP2</name>
    <name evidence="4" type="ORF">KSP39_PZI013925</name>
</gene>
<dbReference type="EMBL" id="JBBWWQ010000011">
    <property type="protein sequence ID" value="KAK8935703.1"/>
    <property type="molecule type" value="Genomic_DNA"/>
</dbReference>
<proteinExistence type="predicted"/>
<feature type="chain" id="PRO_5042813610" evidence="3">
    <location>
        <begin position="28"/>
        <end position="214"/>
    </location>
</feature>
<dbReference type="PANTHER" id="PTHR48059">
    <property type="entry name" value="POLYGALACTURONASE INHIBITOR 1"/>
    <property type="match status" value="1"/>
</dbReference>
<dbReference type="Proteomes" id="UP001418222">
    <property type="component" value="Unassembled WGS sequence"/>
</dbReference>
<dbReference type="SUPFAM" id="SSF52058">
    <property type="entry name" value="L domain-like"/>
    <property type="match status" value="1"/>
</dbReference>
<keyword evidence="5" id="KW-1185">Reference proteome</keyword>
<name>A0AAP0G3N5_9ASPA</name>
<feature type="compositionally biased region" description="Polar residues" evidence="2">
    <location>
        <begin position="27"/>
        <end position="42"/>
    </location>
</feature>
<keyword evidence="3" id="KW-0732">Signal</keyword>
<comment type="caution">
    <text evidence="4">The sequence shown here is derived from an EMBL/GenBank/DDBJ whole genome shotgun (WGS) entry which is preliminary data.</text>
</comment>
<evidence type="ECO:0000256" key="2">
    <source>
        <dbReference type="SAM" id="MobiDB-lite"/>
    </source>
</evidence>
<feature type="signal peptide" evidence="3">
    <location>
        <begin position="1"/>
        <end position="27"/>
    </location>
</feature>
<dbReference type="InterPro" id="IPR051848">
    <property type="entry name" value="PGIP"/>
</dbReference>
<reference evidence="4 5" key="1">
    <citation type="journal article" date="2022" name="Nat. Plants">
        <title>Genomes of leafy and leafless Platanthera orchids illuminate the evolution of mycoheterotrophy.</title>
        <authorList>
            <person name="Li M.H."/>
            <person name="Liu K.W."/>
            <person name="Li Z."/>
            <person name="Lu H.C."/>
            <person name="Ye Q.L."/>
            <person name="Zhang D."/>
            <person name="Wang J.Y."/>
            <person name="Li Y.F."/>
            <person name="Zhong Z.M."/>
            <person name="Liu X."/>
            <person name="Yu X."/>
            <person name="Liu D.K."/>
            <person name="Tu X.D."/>
            <person name="Liu B."/>
            <person name="Hao Y."/>
            <person name="Liao X.Y."/>
            <person name="Jiang Y.T."/>
            <person name="Sun W.H."/>
            <person name="Chen J."/>
            <person name="Chen Y.Q."/>
            <person name="Ai Y."/>
            <person name="Zhai J.W."/>
            <person name="Wu S.S."/>
            <person name="Zhou Z."/>
            <person name="Hsiao Y.Y."/>
            <person name="Wu W.L."/>
            <person name="Chen Y.Y."/>
            <person name="Lin Y.F."/>
            <person name="Hsu J.L."/>
            <person name="Li C.Y."/>
            <person name="Wang Z.W."/>
            <person name="Zhao X."/>
            <person name="Zhong W.Y."/>
            <person name="Ma X.K."/>
            <person name="Ma L."/>
            <person name="Huang J."/>
            <person name="Chen G.Z."/>
            <person name="Huang M.Z."/>
            <person name="Huang L."/>
            <person name="Peng D.H."/>
            <person name="Luo Y.B."/>
            <person name="Zou S.Q."/>
            <person name="Chen S.P."/>
            <person name="Lan S."/>
            <person name="Tsai W.C."/>
            <person name="Van de Peer Y."/>
            <person name="Liu Z.J."/>
        </authorList>
    </citation>
    <scope>NUCLEOTIDE SEQUENCE [LARGE SCALE GENOMIC DNA]</scope>
    <source>
        <strain evidence="4">Lor287</strain>
    </source>
</reference>
<dbReference type="InterPro" id="IPR032675">
    <property type="entry name" value="LRR_dom_sf"/>
</dbReference>
<dbReference type="PANTHER" id="PTHR48059:SF4">
    <property type="entry name" value="POLYGALACTURONASE INHIBITOR 1-RELATED"/>
    <property type="match status" value="1"/>
</dbReference>
<sequence length="214" mass="22378">MASISTTAAVLPLLLLLLLPWPPPANATKTTSAPSSLSNRIQQRVPLRPPGPPPPPAATGTALSAIPASPAPPAGLRSLVITDSNVSGPIPPAVGDLPYLTSLRFHKLPFLSATSPPPLPASPPIRLLLSWNSLSGPISPFSISNPFSHHRRSLLQPLLGSIPAELANLPALLGLDFSRNRITGSIPALLWELSQSVPAAARLQSQQPLRRLSA</sequence>
<organism evidence="4 5">
    <name type="scientific">Platanthera zijinensis</name>
    <dbReference type="NCBI Taxonomy" id="2320716"/>
    <lineage>
        <taxon>Eukaryota</taxon>
        <taxon>Viridiplantae</taxon>
        <taxon>Streptophyta</taxon>
        <taxon>Embryophyta</taxon>
        <taxon>Tracheophyta</taxon>
        <taxon>Spermatophyta</taxon>
        <taxon>Magnoliopsida</taxon>
        <taxon>Liliopsida</taxon>
        <taxon>Asparagales</taxon>
        <taxon>Orchidaceae</taxon>
        <taxon>Orchidoideae</taxon>
        <taxon>Orchideae</taxon>
        <taxon>Orchidinae</taxon>
        <taxon>Platanthera</taxon>
    </lineage>
</organism>
<accession>A0AAP0G3N5</accession>
<comment type="subcellular location">
    <subcellularLocation>
        <location evidence="1">Cell envelope</location>
    </subcellularLocation>
</comment>
<dbReference type="InterPro" id="IPR001611">
    <property type="entry name" value="Leu-rich_rpt"/>
</dbReference>